<evidence type="ECO:0000256" key="1">
    <source>
        <dbReference type="SAM" id="Coils"/>
    </source>
</evidence>
<name>A0A6V6ZFQ2_9FLAO</name>
<reference evidence="3 4" key="1">
    <citation type="submission" date="2020-06" db="EMBL/GenBank/DDBJ databases">
        <authorList>
            <person name="Criscuolo A."/>
        </authorList>
    </citation>
    <scope>NUCLEOTIDE SEQUENCE [LARGE SCALE GENOMIC DNA]</scope>
    <source>
        <strain evidence="4">CIP 111411</strain>
    </source>
</reference>
<proteinExistence type="predicted"/>
<keyword evidence="2" id="KW-0812">Transmembrane</keyword>
<accession>A0A6V6ZFQ2</accession>
<evidence type="ECO:0000313" key="3">
    <source>
        <dbReference type="EMBL" id="CAD0009732.1"/>
    </source>
</evidence>
<dbReference type="EMBL" id="CAIJDP010000107">
    <property type="protein sequence ID" value="CAD0009732.1"/>
    <property type="molecule type" value="Genomic_DNA"/>
</dbReference>
<feature type="transmembrane region" description="Helical" evidence="2">
    <location>
        <begin position="24"/>
        <end position="43"/>
    </location>
</feature>
<feature type="coiled-coil region" evidence="1">
    <location>
        <begin position="44"/>
        <end position="99"/>
    </location>
</feature>
<sequence>MSLFYRLFIENFHETLLYNIIKDFLFPLFLALISVITAYYFFFRQILNDNQKMIERKKEELKDKLTYFSLIIHNAIQNSKEQNENLKTLISELEGIEIDSRPQFIAPITDLKNIAKKIDIENYLLSFLEYYSSGNKIENAGKFKTIIDSCGMIYQIFLQNDKFLKDKLKLDSEGKIKLSAMVNECANLLGKCLHKMHEEKNPLFPEFIKINDDANKKMNLYGDEFLRGQYYLILKPCLELLDSWDRRHIVFDEDLGNLWITSKDGVELYNNMCRNNILLLNHLKINFKEVENLLIDIETSSQQLRKDFL</sequence>
<protein>
    <submittedName>
        <fullName evidence="3">Uncharacterized protein</fullName>
    </submittedName>
</protein>
<gene>
    <name evidence="3" type="ORF">FLAT13_05072</name>
</gene>
<dbReference type="Proteomes" id="UP000530060">
    <property type="component" value="Unassembled WGS sequence"/>
</dbReference>
<keyword evidence="1" id="KW-0175">Coiled coil</keyword>
<evidence type="ECO:0000256" key="2">
    <source>
        <dbReference type="SAM" id="Phobius"/>
    </source>
</evidence>
<dbReference type="RefSeq" id="WP_180910960.1">
    <property type="nucleotide sequence ID" value="NZ_CAIJDP010000107.1"/>
</dbReference>
<keyword evidence="2" id="KW-0472">Membrane</keyword>
<keyword evidence="2" id="KW-1133">Transmembrane helix</keyword>
<evidence type="ECO:0000313" key="4">
    <source>
        <dbReference type="Proteomes" id="UP000530060"/>
    </source>
</evidence>
<comment type="caution">
    <text evidence="3">The sequence shown here is derived from an EMBL/GenBank/DDBJ whole genome shotgun (WGS) entry which is preliminary data.</text>
</comment>
<dbReference type="AlphaFoldDB" id="A0A6V6ZFQ2"/>
<organism evidence="3 4">
    <name type="scientific">Flavobacterium salmonis</name>
    <dbReference type="NCBI Taxonomy" id="2654844"/>
    <lineage>
        <taxon>Bacteria</taxon>
        <taxon>Pseudomonadati</taxon>
        <taxon>Bacteroidota</taxon>
        <taxon>Flavobacteriia</taxon>
        <taxon>Flavobacteriales</taxon>
        <taxon>Flavobacteriaceae</taxon>
        <taxon>Flavobacterium</taxon>
    </lineage>
</organism>
<keyword evidence="4" id="KW-1185">Reference proteome</keyword>